<evidence type="ECO:0000256" key="5">
    <source>
        <dbReference type="ARBA" id="ARBA00022833"/>
    </source>
</evidence>
<dbReference type="GO" id="GO:0005829">
    <property type="term" value="C:cytosol"/>
    <property type="evidence" value="ECO:0007669"/>
    <property type="project" value="TreeGrafter"/>
</dbReference>
<dbReference type="Pfam" id="PF01964">
    <property type="entry name" value="ThiC_Rad_SAM"/>
    <property type="match status" value="1"/>
</dbReference>
<comment type="cofactor">
    <cofactor evidence="1">
        <name>[4Fe-4S] cluster</name>
        <dbReference type="ChEBI" id="CHEBI:49883"/>
    </cofactor>
</comment>
<dbReference type="PANTHER" id="PTHR30557:SF1">
    <property type="entry name" value="PHOSPHOMETHYLPYRIMIDINE SYNTHASE, CHLOROPLASTIC"/>
    <property type="match status" value="1"/>
</dbReference>
<keyword evidence="2" id="KW-0004">4Fe-4S</keyword>
<keyword evidence="4" id="KW-0479">Metal-binding</keyword>
<keyword evidence="3" id="KW-0949">S-adenosyl-L-methionine</keyword>
<evidence type="ECO:0000256" key="3">
    <source>
        <dbReference type="ARBA" id="ARBA00022691"/>
    </source>
</evidence>
<evidence type="ECO:0000256" key="4">
    <source>
        <dbReference type="ARBA" id="ARBA00022723"/>
    </source>
</evidence>
<dbReference type="Proteomes" id="UP000610746">
    <property type="component" value="Unassembled WGS sequence"/>
</dbReference>
<evidence type="ECO:0000256" key="6">
    <source>
        <dbReference type="ARBA" id="ARBA00023004"/>
    </source>
</evidence>
<evidence type="ECO:0000256" key="8">
    <source>
        <dbReference type="ARBA" id="ARBA00023239"/>
    </source>
</evidence>
<evidence type="ECO:0000256" key="1">
    <source>
        <dbReference type="ARBA" id="ARBA00001966"/>
    </source>
</evidence>
<evidence type="ECO:0000256" key="7">
    <source>
        <dbReference type="ARBA" id="ARBA00023014"/>
    </source>
</evidence>
<protein>
    <submittedName>
        <fullName evidence="9">Phosphomethylpyrimidine synthase</fullName>
        <ecNumber evidence="9">4.1.99.17</ecNumber>
    </submittedName>
</protein>
<proteinExistence type="predicted"/>
<reference evidence="9" key="1">
    <citation type="submission" date="2020-05" db="EMBL/GenBank/DDBJ databases">
        <title>Genomic Encyclopedia of Type Strains, Phase IV (KMG-V): Genome sequencing to study the core and pangenomes of soil and plant-associated prokaryotes.</title>
        <authorList>
            <person name="Whitman W."/>
        </authorList>
    </citation>
    <scope>NUCLEOTIDE SEQUENCE</scope>
    <source>
        <strain evidence="9">16F</strain>
    </source>
</reference>
<keyword evidence="10" id="KW-1185">Reference proteome</keyword>
<dbReference type="EMBL" id="JABSNO010000027">
    <property type="protein sequence ID" value="NRS93765.1"/>
    <property type="molecule type" value="Genomic_DNA"/>
</dbReference>
<dbReference type="AlphaFoldDB" id="A0A8J8K6H8"/>
<dbReference type="PANTHER" id="PTHR30557">
    <property type="entry name" value="THIAMINE BIOSYNTHESIS PROTEIN THIC"/>
    <property type="match status" value="1"/>
</dbReference>
<accession>A0A8J8K6H8</accession>
<evidence type="ECO:0000313" key="10">
    <source>
        <dbReference type="Proteomes" id="UP000610746"/>
    </source>
</evidence>
<dbReference type="InterPro" id="IPR002817">
    <property type="entry name" value="ThiC/BzaA/B"/>
</dbReference>
<keyword evidence="8 9" id="KW-0456">Lyase</keyword>
<keyword evidence="7" id="KW-0411">Iron-sulfur</keyword>
<dbReference type="GO" id="GO:0009228">
    <property type="term" value="P:thiamine biosynthetic process"/>
    <property type="evidence" value="ECO:0007669"/>
    <property type="project" value="InterPro"/>
</dbReference>
<evidence type="ECO:0000256" key="2">
    <source>
        <dbReference type="ARBA" id="ARBA00022485"/>
    </source>
</evidence>
<evidence type="ECO:0000313" key="9">
    <source>
        <dbReference type="EMBL" id="NRS93765.1"/>
    </source>
</evidence>
<dbReference type="GO" id="GO:0070284">
    <property type="term" value="F:phosphomethylpyrimidine synthase activity"/>
    <property type="evidence" value="ECO:0007669"/>
    <property type="project" value="UniProtKB-EC"/>
</dbReference>
<dbReference type="RefSeq" id="WP_173780309.1">
    <property type="nucleotide sequence ID" value="NZ_JABSNO010000027.1"/>
</dbReference>
<dbReference type="Gene3D" id="3.20.20.540">
    <property type="entry name" value="Radical SAM ThiC family, central domain"/>
    <property type="match status" value="1"/>
</dbReference>
<dbReference type="GO" id="GO:0051539">
    <property type="term" value="F:4 iron, 4 sulfur cluster binding"/>
    <property type="evidence" value="ECO:0007669"/>
    <property type="project" value="UniProtKB-KW"/>
</dbReference>
<name>A0A8J8K6H8_9FLAO</name>
<sequence length="359" mass="39800">MNRTANLKFKNGVTKVGRDHKTIVSVLTGCTSQKDIGKQIKKLETIMNLEEFYQPEIISDLSLYSSKNQLYKEIINSFENTVVSTLPIYQVKILNDSISKIGLLEKVEEQLEAGVGFITIHPTPTSNLIELSRSRLVPITSRGGAIVVKDLLKRKPVENIYIEILDEIIKLCLKHSATISIGASFRSANIFDSLDACQIEEFRIQKKIGEYISEKGVCVIIEGPGHSRIETLKKVSKYYNEMNFPIMPLGPIPTDIAIGQDHISSVIGASILGMLGCVDIITSVTREEHTGKIPSTESSVEAIKASKIAAHILNIDKVNDASYDKMIVENRVDNQTCIYDKNTAGCSRCSHVCPLKIIY</sequence>
<comment type="caution">
    <text evidence="9">The sequence shown here is derived from an EMBL/GenBank/DDBJ whole genome shotgun (WGS) entry which is preliminary data.</text>
</comment>
<organism evidence="9 10">
    <name type="scientific">Frigoriflavimonas asaccharolytica</name>
    <dbReference type="NCBI Taxonomy" id="2735899"/>
    <lineage>
        <taxon>Bacteria</taxon>
        <taxon>Pseudomonadati</taxon>
        <taxon>Bacteroidota</taxon>
        <taxon>Flavobacteriia</taxon>
        <taxon>Flavobacteriales</taxon>
        <taxon>Weeksellaceae</taxon>
        <taxon>Frigoriflavimonas</taxon>
    </lineage>
</organism>
<keyword evidence="5" id="KW-0862">Zinc</keyword>
<dbReference type="EC" id="4.1.99.17" evidence="9"/>
<gene>
    <name evidence="9" type="ORF">HNQ03_002856</name>
</gene>
<keyword evidence="6" id="KW-0408">Iron</keyword>
<dbReference type="GO" id="GO:0046872">
    <property type="term" value="F:metal ion binding"/>
    <property type="evidence" value="ECO:0007669"/>
    <property type="project" value="UniProtKB-KW"/>
</dbReference>
<dbReference type="InterPro" id="IPR038521">
    <property type="entry name" value="ThiC/Bza_core_dom"/>
</dbReference>